<dbReference type="InterPro" id="IPR054366">
    <property type="entry name" value="RepB/MobA-like_C"/>
</dbReference>
<reference evidence="5 6" key="1">
    <citation type="submission" date="2020-04" db="EMBL/GenBank/DDBJ databases">
        <title>Azohydromonas sp. isolated from soil.</title>
        <authorList>
            <person name="Dahal R.H."/>
        </authorList>
    </citation>
    <scope>NUCLEOTIDE SEQUENCE [LARGE SCALE GENOMIC DNA]</scope>
    <source>
        <strain evidence="5 6">G-1-1-14</strain>
    </source>
</reference>
<evidence type="ECO:0000313" key="5">
    <source>
        <dbReference type="EMBL" id="NML19132.1"/>
    </source>
</evidence>
<feature type="domain" description="RepB/MobA-like C-terminal" evidence="4">
    <location>
        <begin position="630"/>
        <end position="669"/>
    </location>
</feature>
<comment type="caution">
    <text evidence="5">The sequence shown here is derived from an EMBL/GenBank/DDBJ whole genome shotgun (WGS) entry which is preliminary data.</text>
</comment>
<feature type="domain" description="MobA/VirD2-like nuclease" evidence="2">
    <location>
        <begin position="21"/>
        <end position="142"/>
    </location>
</feature>
<dbReference type="Gene3D" id="3.30.70.1790">
    <property type="entry name" value="RepB DNA-primase, N-terminal domain"/>
    <property type="match status" value="1"/>
</dbReference>
<dbReference type="Gene3D" id="1.10.1240.50">
    <property type="match status" value="1"/>
</dbReference>
<evidence type="ECO:0000313" key="6">
    <source>
        <dbReference type="Proteomes" id="UP000574067"/>
    </source>
</evidence>
<dbReference type="InterPro" id="IPR039459">
    <property type="entry name" value="RepB-like_DNA_primase_dom"/>
</dbReference>
<feature type="compositionally biased region" description="Gly residues" evidence="1">
    <location>
        <begin position="285"/>
        <end position="300"/>
    </location>
</feature>
<dbReference type="InterPro" id="IPR005094">
    <property type="entry name" value="Endonuclease_MobA/VirD2"/>
</dbReference>
<accession>A0A848FIR5</accession>
<dbReference type="AlphaFoldDB" id="A0A848FIR5"/>
<sequence length="670" mass="73185">MIAKLVKGRGFRGALDYDLKQEKGRVIDTNMAGRTPRELAAEFGEIRRLRPKVGKAVLHVSLSAAPGEKLSDEQWREIGRRYLQGMGFKDNQFLITRHLDTDHEHIHILANRITFGGEVVSDSLDYSRQERIVREIERVYRLERVAPSHEAQRRAYTRGEIEHGMRTGKPSTRMQLHALCDAAAHKSRDFSDYVQRLEAAGVELIPVVQLQGAKLSGLSYRLDGVVMKGSDLGRGYTPAGLAKRGIGYEQDRDFAAVRRGIERAAPGAVERADRAVEAVQTPERGGIGRGAGAPGAGHGRAVGRDENHPGRNPATDARAGRQIHRADERSHAGLEPSHGARGESRLDLAMRRAAAGVEPLRAGGGDRPRDGGARERVLALGGAAEVARGGAGPEGGGRGAETRRDRSLEAVQAQVKALGVARVEVALREAQTGAVVKRSWSAQELEQSVAWLKRMNARGHDVFIRPEGEHGLVLVDGLQRADLARMAEEGFAPAAAIEASPGRFQAWVKLSARPLPAEVREAAVRALAEHYAGTREKASSRSWGRLAGFTNQQPGHTRDGRQPYVLVHESPGRVAAAAPMFLEHVGEGLERAARLEAIQAAPDHVWQRDALMVYRQQAQRVLAHHGLDAVDFERMDWAIALHLAKSGHYARADIERALREGSPHIEHGRP</sequence>
<name>A0A848FIR5_9BURK</name>
<feature type="domain" description="RepB-like DNA primase" evidence="3">
    <location>
        <begin position="415"/>
        <end position="567"/>
    </location>
</feature>
<dbReference type="Pfam" id="PF03432">
    <property type="entry name" value="Relaxase"/>
    <property type="match status" value="1"/>
</dbReference>
<proteinExistence type="predicted"/>
<gene>
    <name evidence="5" type="ORF">HHL10_29605</name>
</gene>
<dbReference type="Proteomes" id="UP000574067">
    <property type="component" value="Unassembled WGS sequence"/>
</dbReference>
<feature type="compositionally biased region" description="Basic and acidic residues" evidence="1">
    <location>
        <begin position="324"/>
        <end position="344"/>
    </location>
</feature>
<dbReference type="EMBL" id="JABBFW010000059">
    <property type="protein sequence ID" value="NML19132.1"/>
    <property type="molecule type" value="Genomic_DNA"/>
</dbReference>
<evidence type="ECO:0000259" key="3">
    <source>
        <dbReference type="Pfam" id="PF16793"/>
    </source>
</evidence>
<protein>
    <submittedName>
        <fullName evidence="5">Relaxase/mobilization nuclease domain-containing protein</fullName>
    </submittedName>
</protein>
<evidence type="ECO:0000259" key="4">
    <source>
        <dbReference type="Pfam" id="PF22448"/>
    </source>
</evidence>
<dbReference type="Pfam" id="PF22448">
    <property type="entry name" value="RepB_primase_C"/>
    <property type="match status" value="1"/>
</dbReference>
<evidence type="ECO:0000256" key="1">
    <source>
        <dbReference type="SAM" id="MobiDB-lite"/>
    </source>
</evidence>
<keyword evidence="6" id="KW-1185">Reference proteome</keyword>
<organism evidence="5 6">
    <name type="scientific">Azohydromonas caseinilytica</name>
    <dbReference type="NCBI Taxonomy" id="2728836"/>
    <lineage>
        <taxon>Bacteria</taxon>
        <taxon>Pseudomonadati</taxon>
        <taxon>Pseudomonadota</taxon>
        <taxon>Betaproteobacteria</taxon>
        <taxon>Burkholderiales</taxon>
        <taxon>Sphaerotilaceae</taxon>
        <taxon>Azohydromonas</taxon>
    </lineage>
</organism>
<dbReference type="Pfam" id="PF16793">
    <property type="entry name" value="RepB_primase"/>
    <property type="match status" value="1"/>
</dbReference>
<evidence type="ECO:0000259" key="2">
    <source>
        <dbReference type="Pfam" id="PF03432"/>
    </source>
</evidence>
<feature type="region of interest" description="Disordered" evidence="1">
    <location>
        <begin position="266"/>
        <end position="344"/>
    </location>
</feature>
<dbReference type="Gene3D" id="3.30.1490.240">
    <property type="entry name" value="RepB DNA-primase, N-terminal domain"/>
    <property type="match status" value="1"/>
</dbReference>
<feature type="non-terminal residue" evidence="5">
    <location>
        <position position="670"/>
    </location>
</feature>